<dbReference type="AlphaFoldDB" id="A0A5C1API0"/>
<dbReference type="EMBL" id="CP042425">
    <property type="protein sequence ID" value="QEL20910.1"/>
    <property type="molecule type" value="Genomic_DNA"/>
</dbReference>
<name>A0A5C1API0_9BACT</name>
<dbReference type="Proteomes" id="UP000324974">
    <property type="component" value="Chromosome"/>
</dbReference>
<organism evidence="1 2">
    <name type="scientific">Limnoglobus roseus</name>
    <dbReference type="NCBI Taxonomy" id="2598579"/>
    <lineage>
        <taxon>Bacteria</taxon>
        <taxon>Pseudomonadati</taxon>
        <taxon>Planctomycetota</taxon>
        <taxon>Planctomycetia</taxon>
        <taxon>Gemmatales</taxon>
        <taxon>Gemmataceae</taxon>
        <taxon>Limnoglobus</taxon>
    </lineage>
</organism>
<proteinExistence type="predicted"/>
<dbReference type="KEGG" id="lrs:PX52LOC_08032"/>
<accession>A0A5C1API0</accession>
<evidence type="ECO:0000313" key="2">
    <source>
        <dbReference type="Proteomes" id="UP000324974"/>
    </source>
</evidence>
<reference evidence="2" key="1">
    <citation type="submission" date="2019-08" db="EMBL/GenBank/DDBJ databases">
        <title>Limnoglobus roseus gen. nov., sp. nov., a novel freshwater planctomycete with a giant genome from the family Gemmataceae.</title>
        <authorList>
            <person name="Kulichevskaya I.S."/>
            <person name="Naumoff D.G."/>
            <person name="Miroshnikov K."/>
            <person name="Ivanova A."/>
            <person name="Philippov D.A."/>
            <person name="Hakobyan A."/>
            <person name="Rijpstra I.C."/>
            <person name="Sinninghe Damste J.S."/>
            <person name="Liesack W."/>
            <person name="Dedysh S.N."/>
        </authorList>
    </citation>
    <scope>NUCLEOTIDE SEQUENCE [LARGE SCALE GENOMIC DNA]</scope>
    <source>
        <strain evidence="2">PX52</strain>
    </source>
</reference>
<sequence>MGKSRKPRKKPPAAPSVPVVDQWLAELARLDERYRSTGDAKGLVECLRSIGTLGDPAALTTVAGYVAHPGEYTVPEEIIYWDWTMDPSCTEVRPAYQMTVAGAAVGALGRIGPASLPWLEDVCRSANPLHRLIAIRSFNDPRMAPVASRGEELAREELARADCANRVETSRLVCECRLLGDPTPAAAVALIGDSVNAIAIAAMTMTYEEWPRLLTPDQQRQAGAEFRAALLARFDDPDFELAASAIAALMNACIASREVEPAVRGKQTHRDPRIRQQVGNVLARNDQLRLPPSKA</sequence>
<keyword evidence="2" id="KW-1185">Reference proteome</keyword>
<evidence type="ECO:0000313" key="1">
    <source>
        <dbReference type="EMBL" id="QEL20910.1"/>
    </source>
</evidence>
<protein>
    <submittedName>
        <fullName evidence="1">Uncharacterized protein</fullName>
    </submittedName>
</protein>
<gene>
    <name evidence="1" type="ORF">PX52LOC_08032</name>
</gene>